<keyword evidence="1" id="KW-0472">Membrane</keyword>
<keyword evidence="1" id="KW-0812">Transmembrane</keyword>
<feature type="transmembrane region" description="Helical" evidence="1">
    <location>
        <begin position="273"/>
        <end position="298"/>
    </location>
</feature>
<dbReference type="PANTHER" id="PTHR30354:SF7">
    <property type="entry name" value="BLL7963 PROTEIN"/>
    <property type="match status" value="1"/>
</dbReference>
<dbReference type="AlphaFoldDB" id="R7MUV0"/>
<feature type="transmembrane region" description="Helical" evidence="1">
    <location>
        <begin position="55"/>
        <end position="76"/>
    </location>
</feature>
<protein>
    <submittedName>
        <fullName evidence="2">Citrate transporter</fullName>
    </submittedName>
</protein>
<dbReference type="GO" id="GO:0005886">
    <property type="term" value="C:plasma membrane"/>
    <property type="evidence" value="ECO:0007669"/>
    <property type="project" value="TreeGrafter"/>
</dbReference>
<reference evidence="2" key="1">
    <citation type="submission" date="2012-11" db="EMBL/GenBank/DDBJ databases">
        <title>Dependencies among metagenomic species, viruses, plasmids and units of genetic variation.</title>
        <authorList>
            <person name="Nielsen H.B."/>
            <person name="Almeida M."/>
            <person name="Juncker A.S."/>
            <person name="Rasmussen S."/>
            <person name="Li J."/>
            <person name="Sunagawa S."/>
            <person name="Plichta D."/>
            <person name="Gautier L."/>
            <person name="Le Chatelier E."/>
            <person name="Peletier E."/>
            <person name="Bonde I."/>
            <person name="Nielsen T."/>
            <person name="Manichanh C."/>
            <person name="Arumugam M."/>
            <person name="Batto J."/>
            <person name="Santos M.B.Q.D."/>
            <person name="Blom N."/>
            <person name="Borruel N."/>
            <person name="Burgdorf K.S."/>
            <person name="Boumezbeur F."/>
            <person name="Casellas F."/>
            <person name="Dore J."/>
            <person name="Guarner F."/>
            <person name="Hansen T."/>
            <person name="Hildebrand F."/>
            <person name="Kaas R.S."/>
            <person name="Kennedy S."/>
            <person name="Kristiansen K."/>
            <person name="Kultima J.R."/>
            <person name="Leonard P."/>
            <person name="Levenez F."/>
            <person name="Lund O."/>
            <person name="Moumen B."/>
            <person name="Le Paslier D."/>
            <person name="Pons N."/>
            <person name="Pedersen O."/>
            <person name="Prifti E."/>
            <person name="Qin J."/>
            <person name="Raes J."/>
            <person name="Tap J."/>
            <person name="Tims S."/>
            <person name="Ussery D.W."/>
            <person name="Yamada T."/>
            <person name="MetaHit consortium"/>
            <person name="Renault P."/>
            <person name="Sicheritz-Ponten T."/>
            <person name="Bork P."/>
            <person name="Wang J."/>
            <person name="Brunak S."/>
            <person name="Ehrlich S.D."/>
        </authorList>
    </citation>
    <scope>NUCLEOTIDE SEQUENCE [LARGE SCALE GENOMIC DNA]</scope>
</reference>
<name>R7MUV0_MEGEL</name>
<gene>
    <name evidence="2" type="ORF">BN715_00691</name>
</gene>
<feature type="transmembrane region" description="Helical" evidence="1">
    <location>
        <begin position="97"/>
        <end position="123"/>
    </location>
</feature>
<feature type="transmembrane region" description="Helical" evidence="1">
    <location>
        <begin position="441"/>
        <end position="464"/>
    </location>
</feature>
<proteinExistence type="predicted"/>
<dbReference type="EMBL" id="CBKE010000059">
    <property type="protein sequence ID" value="CDF04330.1"/>
    <property type="molecule type" value="Genomic_DNA"/>
</dbReference>
<dbReference type="GO" id="GO:0015128">
    <property type="term" value="F:gluconate transmembrane transporter activity"/>
    <property type="evidence" value="ECO:0007669"/>
    <property type="project" value="InterPro"/>
</dbReference>
<keyword evidence="1" id="KW-1133">Transmembrane helix</keyword>
<organism evidence="2">
    <name type="scientific">Megasphaera elsdenii CAG:570</name>
    <dbReference type="NCBI Taxonomy" id="1263087"/>
    <lineage>
        <taxon>Bacteria</taxon>
        <taxon>Bacillati</taxon>
        <taxon>Bacillota</taxon>
        <taxon>Negativicutes</taxon>
        <taxon>Veillonellales</taxon>
        <taxon>Veillonellaceae</taxon>
        <taxon>Megasphaera</taxon>
    </lineage>
</organism>
<sequence length="465" mass="49536">MNVIVVILSLILLVTIAYRGFSVILFAPVCALVAMSTCEFSLIPGYTELFMGKAVVYIKSFFPIFLLGAVFGKLMEETGMAASIAKKVLSIMGKDKAILATALACMILTYGGVSMFVCVFAIYPFASAMFKEADIPKRLIPAVMVMGVFTLTMDCAPGSPQIQNIIPTVYLGTTTYAAPKLGLICGIILVVISYVYLDWRRKSAIKQGEGYGNHVLNETIIEDNQVLPPWYLSIIPLITVLGINFFLSVIFSWNPDLIEPFKNMNLPLVAKSVKSVISLWSLIIGLVIAILVAAAAGVRYIPKRSSLKAALNAGAIGSLLAIMNTASEVGYGNVIATTPGFLEIADSLLNIGDGMPLFNAAIMVNLLAGVTGSASGGLSIALEIFGQHWIEACTAMGIPVEVLHRIVAMASGGLDSLPHNGGVITILAVCGLTHVESYKDIFAITVFKILVAFFGVALFMITGIV</sequence>
<dbReference type="PANTHER" id="PTHR30354">
    <property type="entry name" value="GNT FAMILY GLUCONATE TRANSPORTER"/>
    <property type="match status" value="1"/>
</dbReference>
<feature type="transmembrane region" description="Helical" evidence="1">
    <location>
        <begin position="230"/>
        <end position="253"/>
    </location>
</feature>
<evidence type="ECO:0000256" key="1">
    <source>
        <dbReference type="SAM" id="Phobius"/>
    </source>
</evidence>
<evidence type="ECO:0000313" key="2">
    <source>
        <dbReference type="EMBL" id="CDF04330.1"/>
    </source>
</evidence>
<comment type="caution">
    <text evidence="2">The sequence shown here is derived from an EMBL/GenBank/DDBJ whole genome shotgun (WGS) entry which is preliminary data.</text>
</comment>
<dbReference type="InterPro" id="IPR003474">
    <property type="entry name" value="Glcn_transporter"/>
</dbReference>
<dbReference type="Pfam" id="PF02447">
    <property type="entry name" value="GntP_permease"/>
    <property type="match status" value="1"/>
</dbReference>
<feature type="transmembrane region" description="Helical" evidence="1">
    <location>
        <begin position="177"/>
        <end position="197"/>
    </location>
</feature>
<accession>R7MUV0</accession>
<dbReference type="Proteomes" id="UP000017908">
    <property type="component" value="Unassembled WGS sequence"/>
</dbReference>